<evidence type="ECO:0000256" key="3">
    <source>
        <dbReference type="ARBA" id="ARBA00022741"/>
    </source>
</evidence>
<proteinExistence type="inferred from homology"/>
<name>A0ABW5E3K2_9BACT</name>
<dbReference type="Proteomes" id="UP001597297">
    <property type="component" value="Unassembled WGS sequence"/>
</dbReference>
<dbReference type="GO" id="GO:0005524">
    <property type="term" value="F:ATP binding"/>
    <property type="evidence" value="ECO:0007669"/>
    <property type="project" value="UniProtKB-KW"/>
</dbReference>
<keyword evidence="3" id="KW-0547">Nucleotide-binding</keyword>
<keyword evidence="4 6" id="KW-0067">ATP-binding</keyword>
<keyword evidence="7" id="KW-1185">Reference proteome</keyword>
<dbReference type="Pfam" id="PF00005">
    <property type="entry name" value="ABC_tran"/>
    <property type="match status" value="1"/>
</dbReference>
<dbReference type="InterPro" id="IPR027417">
    <property type="entry name" value="P-loop_NTPase"/>
</dbReference>
<evidence type="ECO:0000256" key="1">
    <source>
        <dbReference type="ARBA" id="ARBA00005417"/>
    </source>
</evidence>
<evidence type="ECO:0000256" key="4">
    <source>
        <dbReference type="ARBA" id="ARBA00022840"/>
    </source>
</evidence>
<dbReference type="PROSITE" id="PS00211">
    <property type="entry name" value="ABC_TRANSPORTER_1"/>
    <property type="match status" value="1"/>
</dbReference>
<reference evidence="7" key="1">
    <citation type="journal article" date="2019" name="Int. J. Syst. Evol. Microbiol.">
        <title>The Global Catalogue of Microorganisms (GCM) 10K type strain sequencing project: providing services to taxonomists for standard genome sequencing and annotation.</title>
        <authorList>
            <consortium name="The Broad Institute Genomics Platform"/>
            <consortium name="The Broad Institute Genome Sequencing Center for Infectious Disease"/>
            <person name="Wu L."/>
            <person name="Ma J."/>
        </authorList>
    </citation>
    <scope>NUCLEOTIDE SEQUENCE [LARGE SCALE GENOMIC DNA]</scope>
    <source>
        <strain evidence="7">JCM 16545</strain>
    </source>
</reference>
<sequence>MSARPTAIDVIEVRKKYRGGVEALKGLSLQVPRGEIFGLLGPNGAGKSTLLKILLTIIKPSHCRGVMLGHPIGDKQTLAKVGYLPEHVRFPDYLTGRQVIRYSAGLSGICQKFCKKREEELLGFVGMMEWADKKMKSYSKGMKQRIGLAQALVNDPELIFLDEPTDGVDPQGRKEMRGVLQTLRDQGRTVFVNSHLLGELEMVCDSVAILNHGELVKQGRLAELTSEVASYQVSYHGHLGAELRARLSELGEVHVSEPLLEVATDNSEIIQPIIDLLRSHQVVIDEVKKSKQSLEDLFLSIVDGAQQGGRK</sequence>
<evidence type="ECO:0000259" key="5">
    <source>
        <dbReference type="PROSITE" id="PS50893"/>
    </source>
</evidence>
<protein>
    <submittedName>
        <fullName evidence="6">ABC transporter ATP-binding protein</fullName>
    </submittedName>
</protein>
<dbReference type="CDD" id="cd03230">
    <property type="entry name" value="ABC_DR_subfamily_A"/>
    <property type="match status" value="1"/>
</dbReference>
<evidence type="ECO:0000313" key="7">
    <source>
        <dbReference type="Proteomes" id="UP001597297"/>
    </source>
</evidence>
<dbReference type="PROSITE" id="PS50893">
    <property type="entry name" value="ABC_TRANSPORTER_2"/>
    <property type="match status" value="1"/>
</dbReference>
<organism evidence="6 7">
    <name type="scientific">Rubritalea spongiae</name>
    <dbReference type="NCBI Taxonomy" id="430797"/>
    <lineage>
        <taxon>Bacteria</taxon>
        <taxon>Pseudomonadati</taxon>
        <taxon>Verrucomicrobiota</taxon>
        <taxon>Verrucomicrobiia</taxon>
        <taxon>Verrucomicrobiales</taxon>
        <taxon>Rubritaleaceae</taxon>
        <taxon>Rubritalea</taxon>
    </lineage>
</organism>
<dbReference type="InterPro" id="IPR003439">
    <property type="entry name" value="ABC_transporter-like_ATP-bd"/>
</dbReference>
<dbReference type="RefSeq" id="WP_377092826.1">
    <property type="nucleotide sequence ID" value="NZ_JBHSJM010000001.1"/>
</dbReference>
<feature type="domain" description="ABC transporter" evidence="5">
    <location>
        <begin position="8"/>
        <end position="237"/>
    </location>
</feature>
<dbReference type="InterPro" id="IPR003593">
    <property type="entry name" value="AAA+_ATPase"/>
</dbReference>
<comment type="caution">
    <text evidence="6">The sequence shown here is derived from an EMBL/GenBank/DDBJ whole genome shotgun (WGS) entry which is preliminary data.</text>
</comment>
<gene>
    <name evidence="6" type="ORF">ACFSQZ_10555</name>
</gene>
<dbReference type="InterPro" id="IPR017871">
    <property type="entry name" value="ABC_transporter-like_CS"/>
</dbReference>
<dbReference type="SUPFAM" id="SSF52540">
    <property type="entry name" value="P-loop containing nucleoside triphosphate hydrolases"/>
    <property type="match status" value="1"/>
</dbReference>
<evidence type="ECO:0000256" key="2">
    <source>
        <dbReference type="ARBA" id="ARBA00022448"/>
    </source>
</evidence>
<dbReference type="PANTHER" id="PTHR43335">
    <property type="entry name" value="ABC TRANSPORTER, ATP-BINDING PROTEIN"/>
    <property type="match status" value="1"/>
</dbReference>
<keyword evidence="2" id="KW-0813">Transport</keyword>
<dbReference type="EMBL" id="JBHUJC010000034">
    <property type="protein sequence ID" value="MFD2276912.1"/>
    <property type="molecule type" value="Genomic_DNA"/>
</dbReference>
<evidence type="ECO:0000313" key="6">
    <source>
        <dbReference type="EMBL" id="MFD2276912.1"/>
    </source>
</evidence>
<comment type="similarity">
    <text evidence="1">Belongs to the ABC transporter superfamily.</text>
</comment>
<accession>A0ABW5E3K2</accession>
<dbReference type="SMART" id="SM00382">
    <property type="entry name" value="AAA"/>
    <property type="match status" value="1"/>
</dbReference>
<dbReference type="Gene3D" id="3.40.50.300">
    <property type="entry name" value="P-loop containing nucleotide triphosphate hydrolases"/>
    <property type="match status" value="1"/>
</dbReference>